<evidence type="ECO:0000313" key="16">
    <source>
        <dbReference type="EMBL" id="ETN37594.1"/>
    </source>
</evidence>
<dbReference type="GO" id="GO:0051315">
    <property type="term" value="P:attachment of mitotic spindle microtubules to kinetochore"/>
    <property type="evidence" value="ECO:0007669"/>
    <property type="project" value="UniProtKB-UniRule"/>
</dbReference>
<keyword evidence="10 11" id="KW-0137">Centromere</keyword>
<keyword evidence="4 11" id="KW-0132">Cell division</keyword>
<evidence type="ECO:0000256" key="2">
    <source>
        <dbReference type="ARBA" id="ARBA00007050"/>
    </source>
</evidence>
<dbReference type="VEuPathDB" id="FungiDB:HMPREF1541_07216"/>
<dbReference type="OrthoDB" id="7459479at2759"/>
<dbReference type="Gene3D" id="1.10.418.30">
    <property type="entry name" value="Ncd80 complex, Ncd80 subunit"/>
    <property type="match status" value="1"/>
</dbReference>
<comment type="function">
    <text evidence="1 11">Acts as a component of the essential kinetochore-associated NDC80 complex, which is required for chromosome segregation and spindle checkpoint activity.</text>
</comment>
<dbReference type="eggNOG" id="KOG0995">
    <property type="taxonomic scope" value="Eukaryota"/>
</dbReference>
<evidence type="ECO:0000256" key="6">
    <source>
        <dbReference type="ARBA" id="ARBA00022838"/>
    </source>
</evidence>
<reference evidence="16 17" key="1">
    <citation type="submission" date="2013-03" db="EMBL/GenBank/DDBJ databases">
        <title>The Genome Sequence of Phialophora europaea CBS 101466.</title>
        <authorList>
            <consortium name="The Broad Institute Genomics Platform"/>
            <person name="Cuomo C."/>
            <person name="de Hoog S."/>
            <person name="Gorbushina A."/>
            <person name="Walker B."/>
            <person name="Young S.K."/>
            <person name="Zeng Q."/>
            <person name="Gargeya S."/>
            <person name="Fitzgerald M."/>
            <person name="Haas B."/>
            <person name="Abouelleil A."/>
            <person name="Allen A.W."/>
            <person name="Alvarado L."/>
            <person name="Arachchi H.M."/>
            <person name="Berlin A.M."/>
            <person name="Chapman S.B."/>
            <person name="Gainer-Dewar J."/>
            <person name="Goldberg J."/>
            <person name="Griggs A."/>
            <person name="Gujja S."/>
            <person name="Hansen M."/>
            <person name="Howarth C."/>
            <person name="Imamovic A."/>
            <person name="Ireland A."/>
            <person name="Larimer J."/>
            <person name="McCowan C."/>
            <person name="Murphy C."/>
            <person name="Pearson M."/>
            <person name="Poon T.W."/>
            <person name="Priest M."/>
            <person name="Roberts A."/>
            <person name="Saif S."/>
            <person name="Shea T."/>
            <person name="Sisk P."/>
            <person name="Sykes S."/>
            <person name="Wortman J."/>
            <person name="Nusbaum C."/>
            <person name="Birren B."/>
        </authorList>
    </citation>
    <scope>NUCLEOTIDE SEQUENCE [LARGE SCALE GENOMIC DNA]</scope>
    <source>
        <strain evidence="16 17">CBS 101466</strain>
    </source>
</reference>
<dbReference type="InParanoid" id="W2RPE0"/>
<comment type="subunit">
    <text evidence="11">Component of the NDC80 complex.</text>
</comment>
<proteinExistence type="inferred from homology"/>
<keyword evidence="9 11" id="KW-0131">Cell cycle</keyword>
<evidence type="ECO:0000256" key="8">
    <source>
        <dbReference type="ARBA" id="ARBA00023242"/>
    </source>
</evidence>
<dbReference type="GO" id="GO:0005634">
    <property type="term" value="C:nucleus"/>
    <property type="evidence" value="ECO:0007669"/>
    <property type="project" value="UniProtKB-SubCell"/>
</dbReference>
<dbReference type="GeneID" id="19974555"/>
<evidence type="ECO:0000256" key="11">
    <source>
        <dbReference type="RuleBase" id="RU368072"/>
    </source>
</evidence>
<gene>
    <name evidence="16" type="ORF">HMPREF1541_07216</name>
</gene>
<dbReference type="InterPro" id="IPR055260">
    <property type="entry name" value="Ndc80_CH"/>
</dbReference>
<feature type="domain" description="Kinetochore protein Ndc80 CH" evidence="14">
    <location>
        <begin position="108"/>
        <end position="261"/>
    </location>
</feature>
<keyword evidence="8 11" id="KW-0539">Nucleus</keyword>
<accession>W2RPE0</accession>
<feature type="region of interest" description="Disordered" evidence="13">
    <location>
        <begin position="512"/>
        <end position="546"/>
    </location>
</feature>
<keyword evidence="5 11" id="KW-0498">Mitosis</keyword>
<keyword evidence="17" id="KW-1185">Reference proteome</keyword>
<feature type="region of interest" description="Disordered" evidence="13">
    <location>
        <begin position="91"/>
        <end position="118"/>
    </location>
</feature>
<dbReference type="InterPro" id="IPR057091">
    <property type="entry name" value="NDC80_loop"/>
</dbReference>
<name>W2RPE0_CYPE1</name>
<evidence type="ECO:0000259" key="15">
    <source>
        <dbReference type="Pfam" id="PF24487"/>
    </source>
</evidence>
<dbReference type="PANTHER" id="PTHR10643:SF2">
    <property type="entry name" value="KINETOCHORE PROTEIN NDC80 HOMOLOG"/>
    <property type="match status" value="1"/>
</dbReference>
<evidence type="ECO:0000256" key="3">
    <source>
        <dbReference type="ARBA" id="ARBA00022454"/>
    </source>
</evidence>
<dbReference type="Pfam" id="PF03801">
    <property type="entry name" value="Ndc80_HEC"/>
    <property type="match status" value="1"/>
</dbReference>
<comment type="subcellular location">
    <subcellularLocation>
        <location evidence="11">Chromosome</location>
        <location evidence="11">Centromere</location>
        <location evidence="11">Kinetochore</location>
    </subcellularLocation>
    <subcellularLocation>
        <location evidence="11">Nucleus</location>
    </subcellularLocation>
</comment>
<dbReference type="InterPro" id="IPR038273">
    <property type="entry name" value="Ndc80_sf"/>
</dbReference>
<dbReference type="AlphaFoldDB" id="W2RPE0"/>
<evidence type="ECO:0000256" key="13">
    <source>
        <dbReference type="SAM" id="MobiDB-lite"/>
    </source>
</evidence>
<dbReference type="Pfam" id="PF24487">
    <property type="entry name" value="NDC80_loop"/>
    <property type="match status" value="1"/>
</dbReference>
<evidence type="ECO:0000256" key="5">
    <source>
        <dbReference type="ARBA" id="ARBA00022776"/>
    </source>
</evidence>
<dbReference type="FunCoup" id="W2RPE0">
    <property type="interactions" value="263"/>
</dbReference>
<protein>
    <recommendedName>
        <fullName evidence="11">Kinetochore protein NDC80</fullName>
    </recommendedName>
</protein>
<evidence type="ECO:0000256" key="9">
    <source>
        <dbReference type="ARBA" id="ARBA00023306"/>
    </source>
</evidence>
<dbReference type="InterPro" id="IPR005550">
    <property type="entry name" value="Kinetochore_Ndc80"/>
</dbReference>
<feature type="coiled-coil region" evidence="12">
    <location>
        <begin position="326"/>
        <end position="353"/>
    </location>
</feature>
<evidence type="ECO:0000256" key="1">
    <source>
        <dbReference type="ARBA" id="ARBA00002772"/>
    </source>
</evidence>
<feature type="coiled-coil region" evidence="12">
    <location>
        <begin position="582"/>
        <end position="619"/>
    </location>
</feature>
<dbReference type="PANTHER" id="PTHR10643">
    <property type="entry name" value="KINETOCHORE PROTEIN NDC80"/>
    <property type="match status" value="1"/>
</dbReference>
<dbReference type="Proteomes" id="UP000030752">
    <property type="component" value="Unassembled WGS sequence"/>
</dbReference>
<sequence length="728" mass="81668">MSQNTGLFSVRRPRETLGSIQNYSSIPQPASAMKAPHTAQHARSTSGYTGMRPPQPNFKRSSSGGNLADMGMSTVRRSTSTNVFASGRQSLAPNQLFGSQTPASGSVQRRSSIYSRPSNHGPLANQSFFIQSAPPAANAKDQRPLRDPSYRARIGQELMDYLSQNNFELEMKCSLRQDSLKSPSQKEFTNIFQWLYRRIDPGYRFQKGVDTEVPPILKQLRYPYAWQITKSQLGAVGSQTSWPVFLGLLHWLMQLAQMLENFTRGAYDDACAEAGIDVSGDRIVFRFLFGAYQDWLGVGNDEDEENADAALLPHIQAMAEAFEKINAKHGEELKIYEAENQALKEQVEELEKATPDISKLDNVFKILEDDTKKFEDYNTNVAAKIEKYESRIKVLEKEIQNTISELSAAEEERGSLQHQVDAQGLSLQDIDRMNTERERLTKSHDDAVVMLEEVSKKVLAKEIETAQKLEDLEGVIKRYNSLGYQLSLIPSTAANARGNNYELKLNLPTATFSTSQSGRTSRRGSPSDGDRLLGSSNPATGHSPAHLLNLDLRGTVRSTFVSLRKEINERRKAAADADLNARDMLENVVDALAEKNNEIDNLNHRMREASTNYNSLKETGNTTHTQQTSAIERLEAELSRMREGLNRGAVEMEQKELEATLAWEQMQDEAGQIREQLHADVEKMLEEVVNFKVHVQKGLEEFENTVGMEVEEELAEGEAMEEDGVVFE</sequence>
<evidence type="ECO:0000256" key="12">
    <source>
        <dbReference type="SAM" id="Coils"/>
    </source>
</evidence>
<dbReference type="RefSeq" id="XP_008719763.1">
    <property type="nucleotide sequence ID" value="XM_008721541.1"/>
</dbReference>
<dbReference type="STRING" id="1220924.W2RPE0"/>
<evidence type="ECO:0000313" key="17">
    <source>
        <dbReference type="Proteomes" id="UP000030752"/>
    </source>
</evidence>
<comment type="similarity">
    <text evidence="2 11">Belongs to the NDC80/HEC1 family.</text>
</comment>
<evidence type="ECO:0000259" key="14">
    <source>
        <dbReference type="Pfam" id="PF03801"/>
    </source>
</evidence>
<dbReference type="GO" id="GO:0051301">
    <property type="term" value="P:cell division"/>
    <property type="evidence" value="ECO:0007669"/>
    <property type="project" value="UniProtKB-UniRule"/>
</dbReference>
<evidence type="ECO:0000256" key="7">
    <source>
        <dbReference type="ARBA" id="ARBA00023054"/>
    </source>
</evidence>
<dbReference type="GO" id="GO:0031262">
    <property type="term" value="C:Ndc80 complex"/>
    <property type="evidence" value="ECO:0007669"/>
    <property type="project" value="UniProtKB-UniRule"/>
</dbReference>
<dbReference type="EMBL" id="KB822723">
    <property type="protein sequence ID" value="ETN37594.1"/>
    <property type="molecule type" value="Genomic_DNA"/>
</dbReference>
<evidence type="ECO:0000256" key="4">
    <source>
        <dbReference type="ARBA" id="ARBA00022618"/>
    </source>
</evidence>
<dbReference type="HOGENOM" id="CLU_012583_0_0_1"/>
<organism evidence="16 17">
    <name type="scientific">Cyphellophora europaea (strain CBS 101466)</name>
    <name type="common">Phialophora europaea</name>
    <dbReference type="NCBI Taxonomy" id="1220924"/>
    <lineage>
        <taxon>Eukaryota</taxon>
        <taxon>Fungi</taxon>
        <taxon>Dikarya</taxon>
        <taxon>Ascomycota</taxon>
        <taxon>Pezizomycotina</taxon>
        <taxon>Eurotiomycetes</taxon>
        <taxon>Chaetothyriomycetidae</taxon>
        <taxon>Chaetothyriales</taxon>
        <taxon>Cyphellophoraceae</taxon>
        <taxon>Cyphellophora</taxon>
    </lineage>
</organism>
<feature type="region of interest" description="Disordered" evidence="13">
    <location>
        <begin position="28"/>
        <end position="66"/>
    </location>
</feature>
<keyword evidence="3 11" id="KW-0158">Chromosome</keyword>
<feature type="compositionally biased region" description="Low complexity" evidence="13">
    <location>
        <begin position="512"/>
        <end position="527"/>
    </location>
</feature>
<keyword evidence="7 12" id="KW-0175">Coiled coil</keyword>
<keyword evidence="6 11" id="KW-0995">Kinetochore</keyword>
<feature type="coiled-coil region" evidence="12">
    <location>
        <begin position="378"/>
        <end position="419"/>
    </location>
</feature>
<evidence type="ECO:0000256" key="10">
    <source>
        <dbReference type="ARBA" id="ARBA00023328"/>
    </source>
</evidence>
<feature type="domain" description="Kinetochore protein NDC80 loop region" evidence="15">
    <location>
        <begin position="451"/>
        <end position="509"/>
    </location>
</feature>
<dbReference type="FunFam" id="1.10.418.30:FF:000001">
    <property type="entry name" value="Probable kinetochore protein ndc80"/>
    <property type="match status" value="1"/>
</dbReference>